<keyword evidence="1" id="KW-0812">Transmembrane</keyword>
<dbReference type="EMBL" id="FONR01000002">
    <property type="protein sequence ID" value="SFE70936.1"/>
    <property type="molecule type" value="Genomic_DNA"/>
</dbReference>
<dbReference type="RefSeq" id="WP_054231464.1">
    <property type="nucleotide sequence ID" value="NZ_CP074102.1"/>
</dbReference>
<accession>A0A1I2CRL1</accession>
<protein>
    <recommendedName>
        <fullName evidence="6">Amidotransferase</fullName>
    </recommendedName>
</protein>
<evidence type="ECO:0000313" key="2">
    <source>
        <dbReference type="EMBL" id="MDU8998053.1"/>
    </source>
</evidence>
<feature type="transmembrane region" description="Helical" evidence="1">
    <location>
        <begin position="30"/>
        <end position="48"/>
    </location>
</feature>
<evidence type="ECO:0000313" key="5">
    <source>
        <dbReference type="Proteomes" id="UP001257627"/>
    </source>
</evidence>
<keyword evidence="1" id="KW-0472">Membrane</keyword>
<dbReference type="GeneID" id="93997275"/>
<keyword evidence="5" id="KW-1185">Reference proteome</keyword>
<evidence type="ECO:0000313" key="3">
    <source>
        <dbReference type="EMBL" id="SFE70936.1"/>
    </source>
</evidence>
<dbReference type="AlphaFoldDB" id="A0A1I2CRL1"/>
<gene>
    <name evidence="2" type="ORF">PU648_38025</name>
    <name evidence="3" type="ORF">SAMN02787118_102345</name>
</gene>
<keyword evidence="1" id="KW-1133">Transmembrane helix</keyword>
<evidence type="ECO:0008006" key="6">
    <source>
        <dbReference type="Google" id="ProtNLM"/>
    </source>
</evidence>
<dbReference type="Proteomes" id="UP001257627">
    <property type="component" value="Unassembled WGS sequence"/>
</dbReference>
<dbReference type="Proteomes" id="UP000181942">
    <property type="component" value="Unassembled WGS sequence"/>
</dbReference>
<organism evidence="3 4">
    <name type="scientific">Streptomyces mirabilis</name>
    <dbReference type="NCBI Taxonomy" id="68239"/>
    <lineage>
        <taxon>Bacteria</taxon>
        <taxon>Bacillati</taxon>
        <taxon>Actinomycetota</taxon>
        <taxon>Actinomycetes</taxon>
        <taxon>Kitasatosporales</taxon>
        <taxon>Streptomycetaceae</taxon>
        <taxon>Streptomyces</taxon>
    </lineage>
</organism>
<sequence>MTGLNTILIVVGLFLLGGVYSFVKQKMPASLIVLLSIGAAMCLIAGVMRLEVWN</sequence>
<dbReference type="EMBL" id="JARAKF010000001">
    <property type="protein sequence ID" value="MDU8998053.1"/>
    <property type="molecule type" value="Genomic_DNA"/>
</dbReference>
<name>A0A1I2CRL1_9ACTN</name>
<feature type="transmembrane region" description="Helical" evidence="1">
    <location>
        <begin position="6"/>
        <end position="23"/>
    </location>
</feature>
<evidence type="ECO:0000256" key="1">
    <source>
        <dbReference type="SAM" id="Phobius"/>
    </source>
</evidence>
<evidence type="ECO:0000313" key="4">
    <source>
        <dbReference type="Proteomes" id="UP000181942"/>
    </source>
</evidence>
<dbReference type="STRING" id="68239.GCA_000745715_04148"/>
<proteinExistence type="predicted"/>
<reference evidence="2 5" key="2">
    <citation type="submission" date="2023-02" db="EMBL/GenBank/DDBJ databases">
        <authorList>
            <person name="Maleckis M."/>
        </authorList>
    </citation>
    <scope>NUCLEOTIDE SEQUENCE [LARGE SCALE GENOMIC DNA]</scope>
    <source>
        <strain evidence="2 5">P8-A2</strain>
    </source>
</reference>
<reference evidence="3 4" key="1">
    <citation type="submission" date="2016-10" db="EMBL/GenBank/DDBJ databases">
        <authorList>
            <person name="de Groot N.N."/>
        </authorList>
    </citation>
    <scope>NUCLEOTIDE SEQUENCE [LARGE SCALE GENOMIC DNA]</scope>
    <source>
        <strain evidence="3 4">OK461</strain>
    </source>
</reference>